<dbReference type="EMBL" id="JANPWB010000011">
    <property type="protein sequence ID" value="KAJ1125649.1"/>
    <property type="molecule type" value="Genomic_DNA"/>
</dbReference>
<evidence type="ECO:0000313" key="2">
    <source>
        <dbReference type="EMBL" id="KAJ1125649.1"/>
    </source>
</evidence>
<proteinExistence type="predicted"/>
<gene>
    <name evidence="2" type="ORF">NDU88_004073</name>
</gene>
<dbReference type="AlphaFoldDB" id="A0AAV7PEP2"/>
<evidence type="ECO:0000313" key="3">
    <source>
        <dbReference type="Proteomes" id="UP001066276"/>
    </source>
</evidence>
<name>A0AAV7PEP2_PLEWA</name>
<reference evidence="2" key="1">
    <citation type="journal article" date="2022" name="bioRxiv">
        <title>Sequencing and chromosome-scale assembly of the giantPleurodeles waltlgenome.</title>
        <authorList>
            <person name="Brown T."/>
            <person name="Elewa A."/>
            <person name="Iarovenko S."/>
            <person name="Subramanian E."/>
            <person name="Araus A.J."/>
            <person name="Petzold A."/>
            <person name="Susuki M."/>
            <person name="Suzuki K.-i.T."/>
            <person name="Hayashi T."/>
            <person name="Toyoda A."/>
            <person name="Oliveira C."/>
            <person name="Osipova E."/>
            <person name="Leigh N.D."/>
            <person name="Simon A."/>
            <person name="Yun M.H."/>
        </authorList>
    </citation>
    <scope>NUCLEOTIDE SEQUENCE</scope>
    <source>
        <strain evidence="2">20211129_DDA</strain>
        <tissue evidence="2">Liver</tissue>
    </source>
</reference>
<dbReference type="Proteomes" id="UP001066276">
    <property type="component" value="Chromosome 7"/>
</dbReference>
<accession>A0AAV7PEP2</accession>
<keyword evidence="3" id="KW-1185">Reference proteome</keyword>
<sequence length="265" mass="29355">MATNCASNSLHRTSTGQSTGTHLGYHCALYSLEVCGTRAYHIGRPALRRHPALTSPMWGGSPNPSTPQEFKLRGSVVPPGRAGPPRAPSHALRSSALIGHSWRLHPLLSTAPGPPQAGWRNPPGKHTLQARRPGHSLPVIYVPEIAGVGRVLSRALVQSGAAPAPRIFLWGPLLRRSPGRSVGVQHHRTRRKPRAQRLRCYEHAQASPPFLRPAAADRPIEPRDCNRVPRVPWTPLCDLRWPARLQKRVLVQSLEKYARQYRYSD</sequence>
<evidence type="ECO:0000256" key="1">
    <source>
        <dbReference type="SAM" id="MobiDB-lite"/>
    </source>
</evidence>
<organism evidence="2 3">
    <name type="scientific">Pleurodeles waltl</name>
    <name type="common">Iberian ribbed newt</name>
    <dbReference type="NCBI Taxonomy" id="8319"/>
    <lineage>
        <taxon>Eukaryota</taxon>
        <taxon>Metazoa</taxon>
        <taxon>Chordata</taxon>
        <taxon>Craniata</taxon>
        <taxon>Vertebrata</taxon>
        <taxon>Euteleostomi</taxon>
        <taxon>Amphibia</taxon>
        <taxon>Batrachia</taxon>
        <taxon>Caudata</taxon>
        <taxon>Salamandroidea</taxon>
        <taxon>Salamandridae</taxon>
        <taxon>Pleurodelinae</taxon>
        <taxon>Pleurodeles</taxon>
    </lineage>
</organism>
<comment type="caution">
    <text evidence="2">The sequence shown here is derived from an EMBL/GenBank/DDBJ whole genome shotgun (WGS) entry which is preliminary data.</text>
</comment>
<feature type="region of interest" description="Disordered" evidence="1">
    <location>
        <begin position="109"/>
        <end position="131"/>
    </location>
</feature>
<protein>
    <submittedName>
        <fullName evidence="2">Uncharacterized protein</fullName>
    </submittedName>
</protein>